<dbReference type="Proteomes" id="UP000249402">
    <property type="component" value="Unassembled WGS sequence"/>
</dbReference>
<dbReference type="VEuPathDB" id="FungiDB:BO80DRAFT_505976"/>
<gene>
    <name evidence="8" type="ORF">BO80DRAFT_505976</name>
</gene>
<feature type="domain" description="NWD NACHT-NTPase N-terminal" evidence="5">
    <location>
        <begin position="100"/>
        <end position="330"/>
    </location>
</feature>
<dbReference type="InterPro" id="IPR031359">
    <property type="entry name" value="NACHT_N"/>
</dbReference>
<dbReference type="SUPFAM" id="SSF52540">
    <property type="entry name" value="P-loop containing nucleoside triphosphate hydrolases"/>
    <property type="match status" value="1"/>
</dbReference>
<dbReference type="STRING" id="1448316.A0A395GNQ9"/>
<dbReference type="PROSITE" id="PS50088">
    <property type="entry name" value="ANK_REPEAT"/>
    <property type="match status" value="2"/>
</dbReference>
<dbReference type="Gene3D" id="1.25.40.20">
    <property type="entry name" value="Ankyrin repeat-containing domain"/>
    <property type="match status" value="3"/>
</dbReference>
<feature type="region of interest" description="Disordered" evidence="4">
    <location>
        <begin position="1"/>
        <end position="100"/>
    </location>
</feature>
<feature type="repeat" description="ANK" evidence="3">
    <location>
        <begin position="952"/>
        <end position="984"/>
    </location>
</feature>
<dbReference type="Gene3D" id="3.40.50.300">
    <property type="entry name" value="P-loop containing nucleotide triphosphate hydrolases"/>
    <property type="match status" value="1"/>
</dbReference>
<keyword evidence="1" id="KW-0677">Repeat</keyword>
<name>A0A395GNQ9_9EURO</name>
<evidence type="ECO:0000259" key="6">
    <source>
        <dbReference type="Pfam" id="PF24883"/>
    </source>
</evidence>
<dbReference type="EMBL" id="KZ824487">
    <property type="protein sequence ID" value="RAK95653.1"/>
    <property type="molecule type" value="Genomic_DNA"/>
</dbReference>
<dbReference type="PROSITE" id="PS50297">
    <property type="entry name" value="ANK_REP_REGION"/>
    <property type="match status" value="2"/>
</dbReference>
<dbReference type="PANTHER" id="PTHR24198">
    <property type="entry name" value="ANKYRIN REPEAT AND PROTEIN KINASE DOMAIN-CONTAINING PROTEIN"/>
    <property type="match status" value="1"/>
</dbReference>
<evidence type="ECO:0000259" key="5">
    <source>
        <dbReference type="Pfam" id="PF17100"/>
    </source>
</evidence>
<dbReference type="SMART" id="SM00248">
    <property type="entry name" value="ANK"/>
    <property type="match status" value="9"/>
</dbReference>
<dbReference type="Pfam" id="PF00023">
    <property type="entry name" value="Ank"/>
    <property type="match status" value="1"/>
</dbReference>
<dbReference type="SUPFAM" id="SSF48403">
    <property type="entry name" value="Ankyrin repeat"/>
    <property type="match status" value="2"/>
</dbReference>
<keyword evidence="2 3" id="KW-0040">ANK repeat</keyword>
<dbReference type="InterPro" id="IPR056884">
    <property type="entry name" value="NPHP3-like_N"/>
</dbReference>
<dbReference type="InterPro" id="IPR027417">
    <property type="entry name" value="P-loop_NTPase"/>
</dbReference>
<protein>
    <submittedName>
        <fullName evidence="8">Ankyrin</fullName>
    </submittedName>
</protein>
<feature type="repeat" description="ANK" evidence="3">
    <location>
        <begin position="1013"/>
        <end position="1045"/>
    </location>
</feature>
<dbReference type="Pfam" id="PF24883">
    <property type="entry name" value="NPHP3_N"/>
    <property type="match status" value="1"/>
</dbReference>
<evidence type="ECO:0000259" key="7">
    <source>
        <dbReference type="Pfam" id="PF25521"/>
    </source>
</evidence>
<dbReference type="InterPro" id="IPR002110">
    <property type="entry name" value="Ankyrin_rpt"/>
</dbReference>
<evidence type="ECO:0000313" key="8">
    <source>
        <dbReference type="EMBL" id="RAK95653.1"/>
    </source>
</evidence>
<feature type="compositionally biased region" description="Polar residues" evidence="4">
    <location>
        <begin position="18"/>
        <end position="27"/>
    </location>
</feature>
<dbReference type="PANTHER" id="PTHR24198:SF165">
    <property type="entry name" value="ANKYRIN REPEAT-CONTAINING PROTEIN-RELATED"/>
    <property type="match status" value="1"/>
</dbReference>
<feature type="domain" description="TANC1/2-like winged helix" evidence="7">
    <location>
        <begin position="670"/>
        <end position="751"/>
    </location>
</feature>
<dbReference type="OrthoDB" id="1577640at2759"/>
<dbReference type="InterPro" id="IPR036770">
    <property type="entry name" value="Ankyrin_rpt-contain_sf"/>
</dbReference>
<dbReference type="Pfam" id="PF17100">
    <property type="entry name" value="NACHT_N"/>
    <property type="match status" value="1"/>
</dbReference>
<dbReference type="GeneID" id="37229389"/>
<dbReference type="Pfam" id="PF13606">
    <property type="entry name" value="Ank_3"/>
    <property type="match status" value="1"/>
</dbReference>
<evidence type="ECO:0000256" key="4">
    <source>
        <dbReference type="SAM" id="MobiDB-lite"/>
    </source>
</evidence>
<keyword evidence="9" id="KW-1185">Reference proteome</keyword>
<evidence type="ECO:0000256" key="2">
    <source>
        <dbReference type="ARBA" id="ARBA00023043"/>
    </source>
</evidence>
<sequence length="1622" mass="180274">MRRSGNRLKAIWKGRSKSGGQQIQNGPLQADATRTVESSSVDGTRPTVASEPVNVPTAAASLDSSGKEGPTVNPSSACATGPSGHARPVNPPTKPPSLSEKLWDTAYDSIKEIDPSLVKTYEKIISWELESGQQSGGQEDATAIPGNNVIAQSNPSLRRQQMAQLVTRRQSSAEKRETAMQVVQTGVVILESFKGMIAGALEAYPPAGLAFAGVCLLAERFTVSIEASVKNREGLNYVVPRHQWYLGLSELLFRDYWKFPPDTAFEQVRANLYQRIVDLYQSLLCYQMKSVCAYYRHRRILTFIQDQVNWNDWEGDVSEIKTCETVLFQDASQYNALVTTELKAQHLDTTRLMLDDATRSKVNQLISVFSISGLNCEEFMDIPNPPPAPDTCQWFMSHPAYSEWKGLTRGALIISAPPGCGKSVLSRSLVHGLRTTVHANEMVLHFFFKDSELQNHATFAMCSILHQLFTQHRDLILPLRDQIEQTNAASLQADLTTLWSMFVRSIANIKLICILDGLDECEPNSRRVLIESLVDSFGGCQFGNARFIVTCRPSEEILQGFDSLQPKVTLEAGDEEISQISSEVNSMIDHRIAKIRARQRNPLPLGVAAKLKSELKAFNNRTYLWVRLVFELLERQLDRREEAVLKLTRQLPKTVEEAYSILLSKIPSDNQETVHEILAILVAARRPLSGMELHIAHNMYIEVKTGNAPTTMTSDEFGRWLENMCGFFVQIFKDRVSFIHQTVKEYLLATDNRLPCSGLLGKGCINVAESHRVMAEACILYLWNTHAQLTGIDWSQLVFSMPKRIMLGSWWQVKERVLSQFRPMTDMYEKHAFLEYSSGYWAYHHHCCQTGNDTDDPESLSDIRKGLWPRYFALFDRPNIYTVRVAEMSLAHRWSIRSLVSPQPDIPSNYWPFSLLSRASVPDLVLGVECGHWRMVVRGIAKGEAMSIKDAGGRTPLDIACEKDHISLIRLLLRHGARSDVSCQGSSLFLCRSRQSAELLRDAGADMTVRDSKGNTMLHVAARRSDISLLEELLEWGVDASCTNDAGSTPLHEVRGTTPRAIDLLVEAGCSIRARNQAGDSVLHCLASLRSRTAVNLEAAIRLGADVNSSNQAGLTPLHVSRSPAAVGCLIDHGADASAVDNAGRTPFHTVLLRNGTGNGTYAALLFASRKNMPNEPVQGDMPLFKACALRDSQLVMKFLEAGADPHVPGSNDLPFLHYYLSEMPAGVHVVEKLLSMGVKPEPQVRDDPSVPAPQRYSTVDLVLGRRYGQIPGDGSHLVPLLRLFQRHGADFKAIDSDGKSSLHVFADLCSKLSFTTGSSACTDNTLVSIAELLLEYGPAVDIADMSGSTPLHALCRGRGLSDRYWRALFNLYDLFLTHGANPNIPDCEGETPFTLVVRLLAHQETCPLDITEDILRLFLDYTADANTLTYGAYSVLSIICIGYHRTGGRPGGHAQVHVQMAKQLLGSGAKVFHSDSDDGCKRAPLMVLCRVPALNRWSEQLARLLLDYNAEAKTTGSYRPLHRLLQCRLFDFAGRVRGQSLNNNEIVESIQMIALELIRRGASLTATDPWGYTPLDYLELEPGLDRLWSTTGCEASSLDIETIRRSVEVFRNHLLQAERMR</sequence>
<feature type="domain" description="Nephrocystin 3-like N-terminal" evidence="6">
    <location>
        <begin position="390"/>
        <end position="552"/>
    </location>
</feature>
<dbReference type="Pfam" id="PF25521">
    <property type="entry name" value="WHD_TANC1"/>
    <property type="match status" value="1"/>
</dbReference>
<evidence type="ECO:0000256" key="3">
    <source>
        <dbReference type="PROSITE-ProRule" id="PRU00023"/>
    </source>
</evidence>
<organism evidence="8 9">
    <name type="scientific">Aspergillus ibericus CBS 121593</name>
    <dbReference type="NCBI Taxonomy" id="1448316"/>
    <lineage>
        <taxon>Eukaryota</taxon>
        <taxon>Fungi</taxon>
        <taxon>Dikarya</taxon>
        <taxon>Ascomycota</taxon>
        <taxon>Pezizomycotina</taxon>
        <taxon>Eurotiomycetes</taxon>
        <taxon>Eurotiomycetidae</taxon>
        <taxon>Eurotiales</taxon>
        <taxon>Aspergillaceae</taxon>
        <taxon>Aspergillus</taxon>
        <taxon>Aspergillus subgen. Circumdati</taxon>
    </lineage>
</organism>
<evidence type="ECO:0000313" key="9">
    <source>
        <dbReference type="Proteomes" id="UP000249402"/>
    </source>
</evidence>
<accession>A0A395GNQ9</accession>
<feature type="compositionally biased region" description="Basic residues" evidence="4">
    <location>
        <begin position="1"/>
        <end position="16"/>
    </location>
</feature>
<reference evidence="8 9" key="1">
    <citation type="submission" date="2018-02" db="EMBL/GenBank/DDBJ databases">
        <title>The genomes of Aspergillus section Nigri reveals drivers in fungal speciation.</title>
        <authorList>
            <consortium name="DOE Joint Genome Institute"/>
            <person name="Vesth T.C."/>
            <person name="Nybo J."/>
            <person name="Theobald S."/>
            <person name="Brandl J."/>
            <person name="Frisvad J.C."/>
            <person name="Nielsen K.F."/>
            <person name="Lyhne E.K."/>
            <person name="Kogle M.E."/>
            <person name="Kuo A."/>
            <person name="Riley R."/>
            <person name="Clum A."/>
            <person name="Nolan M."/>
            <person name="Lipzen A."/>
            <person name="Salamov A."/>
            <person name="Henrissat B."/>
            <person name="Wiebenga A."/>
            <person name="De vries R.P."/>
            <person name="Grigoriev I.V."/>
            <person name="Mortensen U.H."/>
            <person name="Andersen M.R."/>
            <person name="Baker S.E."/>
        </authorList>
    </citation>
    <scope>NUCLEOTIDE SEQUENCE [LARGE SCALE GENOMIC DNA]</scope>
    <source>
        <strain evidence="8 9">CBS 121593</strain>
    </source>
</reference>
<proteinExistence type="predicted"/>
<evidence type="ECO:0000256" key="1">
    <source>
        <dbReference type="ARBA" id="ARBA00022737"/>
    </source>
</evidence>
<dbReference type="RefSeq" id="XP_025569981.1">
    <property type="nucleotide sequence ID" value="XM_025724524.1"/>
</dbReference>
<dbReference type="InterPro" id="IPR058056">
    <property type="entry name" value="WH_TANC1/2"/>
</dbReference>